<dbReference type="Pfam" id="PF02371">
    <property type="entry name" value="Transposase_20"/>
    <property type="match status" value="1"/>
</dbReference>
<accession>A0A9X2XAF1</accession>
<dbReference type="GO" id="GO:0004803">
    <property type="term" value="F:transposase activity"/>
    <property type="evidence" value="ECO:0007669"/>
    <property type="project" value="InterPro"/>
</dbReference>
<dbReference type="Proteomes" id="UP001149009">
    <property type="component" value="Unassembled WGS sequence"/>
</dbReference>
<reference evidence="2" key="1">
    <citation type="submission" date="2022-08" db="EMBL/GenBank/DDBJ databases">
        <title>Chelativorans sichuanense sp. nov., a paraffin oil-degrading bacterium isolated from a mixture of oil-based drill cuttings and paddy soil.</title>
        <authorList>
            <person name="Yu J."/>
            <person name="Liu H."/>
            <person name="Chen Q."/>
        </authorList>
    </citation>
    <scope>NUCLEOTIDE SEQUENCE</scope>
    <source>
        <strain evidence="2">SCAU 2101</strain>
    </source>
</reference>
<dbReference type="GO" id="GO:0006313">
    <property type="term" value="P:DNA transposition"/>
    <property type="evidence" value="ECO:0007669"/>
    <property type="project" value="InterPro"/>
</dbReference>
<evidence type="ECO:0000313" key="2">
    <source>
        <dbReference type="EMBL" id="MCT8991539.1"/>
    </source>
</evidence>
<dbReference type="GO" id="GO:0003677">
    <property type="term" value="F:DNA binding"/>
    <property type="evidence" value="ECO:0007669"/>
    <property type="project" value="InterPro"/>
</dbReference>
<organism evidence="2 3">
    <name type="scientific">Chelativorans petroleitrophicus</name>
    <dbReference type="NCBI Taxonomy" id="2975484"/>
    <lineage>
        <taxon>Bacteria</taxon>
        <taxon>Pseudomonadati</taxon>
        <taxon>Pseudomonadota</taxon>
        <taxon>Alphaproteobacteria</taxon>
        <taxon>Hyphomicrobiales</taxon>
        <taxon>Phyllobacteriaceae</taxon>
        <taxon>Chelativorans</taxon>
    </lineage>
</organism>
<comment type="caution">
    <text evidence="2">The sequence shown here is derived from an EMBL/GenBank/DDBJ whole genome shotgun (WGS) entry which is preliminary data.</text>
</comment>
<evidence type="ECO:0000259" key="1">
    <source>
        <dbReference type="Pfam" id="PF02371"/>
    </source>
</evidence>
<dbReference type="EMBL" id="JAODNV010000016">
    <property type="protein sequence ID" value="MCT8991539.1"/>
    <property type="molecule type" value="Genomic_DNA"/>
</dbReference>
<gene>
    <name evidence="2" type="ORF">NYR54_14750</name>
</gene>
<sequence length="155" mass="17112">MQADKKRVPRDHENEIRGLLRSFGLKVGRVSARGFDARVRDLVDGHPRLTLCIGALPDGRAAMMARMTILHRALLKVTANDELCRRFMTIPGVGPVTALASRTAIDDPARFRRSSDVGAHLGLHDSINPERPTCEVASAARGMRSRGRHCSPRRI</sequence>
<proteinExistence type="predicted"/>
<name>A0A9X2XAF1_9HYPH</name>
<feature type="domain" description="Transposase IS116/IS110/IS902 C-terminal" evidence="1">
    <location>
        <begin position="84"/>
        <end position="124"/>
    </location>
</feature>
<dbReference type="AlphaFoldDB" id="A0A9X2XAF1"/>
<dbReference type="InterPro" id="IPR003346">
    <property type="entry name" value="Transposase_20"/>
</dbReference>
<keyword evidence="3" id="KW-1185">Reference proteome</keyword>
<protein>
    <submittedName>
        <fullName evidence="2">Transposase</fullName>
    </submittedName>
</protein>
<evidence type="ECO:0000313" key="3">
    <source>
        <dbReference type="Proteomes" id="UP001149009"/>
    </source>
</evidence>